<dbReference type="OrthoDB" id="5006988at2759"/>
<dbReference type="RefSeq" id="XP_047845113.1">
    <property type="nucleotide sequence ID" value="XM_047989114.1"/>
</dbReference>
<evidence type="ECO:0000256" key="1">
    <source>
        <dbReference type="SAM" id="SignalP"/>
    </source>
</evidence>
<keyword evidence="3" id="KW-1185">Reference proteome</keyword>
<organism evidence="2 3">
    <name type="scientific">Purpureocillium takamizusanense</name>
    <dbReference type="NCBI Taxonomy" id="2060973"/>
    <lineage>
        <taxon>Eukaryota</taxon>
        <taxon>Fungi</taxon>
        <taxon>Dikarya</taxon>
        <taxon>Ascomycota</taxon>
        <taxon>Pezizomycotina</taxon>
        <taxon>Sordariomycetes</taxon>
        <taxon>Hypocreomycetidae</taxon>
        <taxon>Hypocreales</taxon>
        <taxon>Ophiocordycipitaceae</taxon>
        <taxon>Purpureocillium</taxon>
    </lineage>
</organism>
<name>A0A9Q8VEB1_9HYPO</name>
<dbReference type="AlphaFoldDB" id="A0A9Q8VEB1"/>
<dbReference type="GeneID" id="72069556"/>
<protein>
    <submittedName>
        <fullName evidence="2">Uncharacterized protein</fullName>
    </submittedName>
</protein>
<proteinExistence type="predicted"/>
<gene>
    <name evidence="2" type="ORF">JDV02_007608</name>
</gene>
<accession>A0A9Q8VEB1</accession>
<feature type="signal peptide" evidence="1">
    <location>
        <begin position="1"/>
        <end position="16"/>
    </location>
</feature>
<keyword evidence="1" id="KW-0732">Signal</keyword>
<dbReference type="KEGG" id="ptkz:JDV02_007608"/>
<dbReference type="EMBL" id="CP086360">
    <property type="protein sequence ID" value="UNI21632.1"/>
    <property type="molecule type" value="Genomic_DNA"/>
</dbReference>
<dbReference type="Proteomes" id="UP000829364">
    <property type="component" value="Chromosome 7"/>
</dbReference>
<sequence>MRFLCMIAGVATLVGAITLPQEYVEGTYTVTYDDAGNEVHTRIAGPIAPRGQDGGTVADAATRGVAEQSTNGYYAFCFCSHKLNAGDTDAAVADLKSQFPQDKHYDGSPNYYSIRGSVVAYACNVKGKIFVQNATPLLITQMLDKVSNQCGRYVGGWGMFTEGPLQDPWPAHFGYMNYKEGLNFCREGTNILQSHC</sequence>
<reference evidence="2" key="1">
    <citation type="submission" date="2021-11" db="EMBL/GenBank/DDBJ databases">
        <title>Purpureocillium_takamizusanense_genome.</title>
        <authorList>
            <person name="Nguyen N.-H."/>
        </authorList>
    </citation>
    <scope>NUCLEOTIDE SEQUENCE</scope>
    <source>
        <strain evidence="2">PT3</strain>
    </source>
</reference>
<feature type="chain" id="PRO_5040180727" evidence="1">
    <location>
        <begin position="17"/>
        <end position="196"/>
    </location>
</feature>
<evidence type="ECO:0000313" key="3">
    <source>
        <dbReference type="Proteomes" id="UP000829364"/>
    </source>
</evidence>
<evidence type="ECO:0000313" key="2">
    <source>
        <dbReference type="EMBL" id="UNI21632.1"/>
    </source>
</evidence>